<accession>A0A3M7TUX1</accession>
<keyword evidence="2" id="KW-1185">Reference proteome</keyword>
<dbReference type="Gene3D" id="3.30.70.120">
    <property type="match status" value="2"/>
</dbReference>
<protein>
    <submittedName>
        <fullName evidence="1">P-II family nitrogen regulator</fullName>
    </submittedName>
</protein>
<organism evidence="1 2">
    <name type="scientific">Alteribacter keqinensis</name>
    <dbReference type="NCBI Taxonomy" id="2483800"/>
    <lineage>
        <taxon>Bacteria</taxon>
        <taxon>Bacillati</taxon>
        <taxon>Bacillota</taxon>
        <taxon>Bacilli</taxon>
        <taxon>Bacillales</taxon>
        <taxon>Bacillaceae</taxon>
        <taxon>Alteribacter</taxon>
    </lineage>
</organism>
<dbReference type="PROSITE" id="PS51343">
    <property type="entry name" value="PII_GLNB_DOM"/>
    <property type="match status" value="2"/>
</dbReference>
<comment type="caution">
    <text evidence="1">The sequence shown here is derived from an EMBL/GenBank/DDBJ whole genome shotgun (WGS) entry which is preliminary data.</text>
</comment>
<dbReference type="Proteomes" id="UP000278746">
    <property type="component" value="Unassembled WGS sequence"/>
</dbReference>
<dbReference type="GO" id="GO:0030234">
    <property type="term" value="F:enzyme regulator activity"/>
    <property type="evidence" value="ECO:0007669"/>
    <property type="project" value="InterPro"/>
</dbReference>
<dbReference type="InterPro" id="IPR011322">
    <property type="entry name" value="N-reg_PII-like_a/b"/>
</dbReference>
<evidence type="ECO:0000313" key="1">
    <source>
        <dbReference type="EMBL" id="RNA68524.1"/>
    </source>
</evidence>
<reference evidence="1 2" key="1">
    <citation type="submission" date="2018-10" db="EMBL/GenBank/DDBJ databases">
        <title>Bacillus Keqinensis sp. nov., a moderately halophilic bacterium isolated from a saline-alkaline lake.</title>
        <authorList>
            <person name="Wang H."/>
        </authorList>
    </citation>
    <scope>NUCLEOTIDE SEQUENCE [LARGE SCALE GENOMIC DNA]</scope>
    <source>
        <strain evidence="1 2">KQ-3</strain>
    </source>
</reference>
<dbReference type="Pfam" id="PF00543">
    <property type="entry name" value="P-II"/>
    <property type="match status" value="2"/>
</dbReference>
<dbReference type="AlphaFoldDB" id="A0A3M7TUX1"/>
<evidence type="ECO:0000313" key="2">
    <source>
        <dbReference type="Proteomes" id="UP000278746"/>
    </source>
</evidence>
<dbReference type="InterPro" id="IPR002187">
    <property type="entry name" value="N-reg_PII"/>
</dbReference>
<dbReference type="GO" id="GO:0006808">
    <property type="term" value="P:regulation of nitrogen utilization"/>
    <property type="evidence" value="ECO:0007669"/>
    <property type="project" value="InterPro"/>
</dbReference>
<dbReference type="SMART" id="SM00938">
    <property type="entry name" value="P-II"/>
    <property type="match status" value="2"/>
</dbReference>
<gene>
    <name evidence="1" type="ORF">EBO34_00690</name>
</gene>
<dbReference type="EMBL" id="RHIB01000001">
    <property type="protein sequence ID" value="RNA68524.1"/>
    <property type="molecule type" value="Genomic_DNA"/>
</dbReference>
<dbReference type="InterPro" id="IPR015867">
    <property type="entry name" value="N-reg_PII/ATP_PRibTrfase_C"/>
</dbReference>
<sequence>MTPSKKHDHKLILTIVKRGRSKKVMKASKAAGAEGGTVLLANGRGIHEKGKSFGLDQIYEKDLIFTLVRDEILPDVLGNIIDTVKLDKKGQGLGCIIDIKKTMGINHMDYEEREKEDLAEMTDDNKGFNLIVTIVNKGDAGKVVDSSIEGGAEGGTILNGRGSGIHEKAKLLSLSIEPEKDIVLTLIKRDKTKEVLSKIEEGTELNQPGKGICFVLPVEETVGIHHLLQDEE</sequence>
<dbReference type="SUPFAM" id="SSF54913">
    <property type="entry name" value="GlnB-like"/>
    <property type="match status" value="2"/>
</dbReference>
<dbReference type="RefSeq" id="WP_122896049.1">
    <property type="nucleotide sequence ID" value="NZ_RHIB01000001.1"/>
</dbReference>
<dbReference type="OrthoDB" id="9803021at2"/>
<proteinExistence type="predicted"/>
<name>A0A3M7TUX1_9BACI</name>